<dbReference type="GO" id="GO:0016887">
    <property type="term" value="F:ATP hydrolysis activity"/>
    <property type="evidence" value="ECO:0007669"/>
    <property type="project" value="InterPro"/>
</dbReference>
<feature type="transmembrane region" description="Helical" evidence="11">
    <location>
        <begin position="381"/>
        <end position="406"/>
    </location>
</feature>
<feature type="domain" description="ABC transporter" evidence="12">
    <location>
        <begin position="554"/>
        <end position="799"/>
    </location>
</feature>
<dbReference type="KEGG" id="fcy:FRACYDRAFT_262102"/>
<dbReference type="PROSITE" id="PS00211">
    <property type="entry name" value="ABC_TRANSPORTER_1"/>
    <property type="match status" value="2"/>
</dbReference>
<feature type="transmembrane region" description="Helical" evidence="11">
    <location>
        <begin position="1023"/>
        <end position="1055"/>
    </location>
</feature>
<dbReference type="CDD" id="cd18579">
    <property type="entry name" value="ABC_6TM_ABCC_D1"/>
    <property type="match status" value="1"/>
</dbReference>
<feature type="domain" description="ABC transporter" evidence="12">
    <location>
        <begin position="1225"/>
        <end position="1460"/>
    </location>
</feature>
<feature type="compositionally biased region" description="Low complexity" evidence="10">
    <location>
        <begin position="489"/>
        <end position="498"/>
    </location>
</feature>
<evidence type="ECO:0000256" key="6">
    <source>
        <dbReference type="ARBA" id="ARBA00022741"/>
    </source>
</evidence>
<accession>A0A1E7F9J1</accession>
<feature type="compositionally biased region" description="Basic and acidic residues" evidence="10">
    <location>
        <begin position="474"/>
        <end position="486"/>
    </location>
</feature>
<feature type="compositionally biased region" description="Polar residues" evidence="10">
    <location>
        <begin position="119"/>
        <end position="129"/>
    </location>
</feature>
<name>A0A1E7F9J1_9STRA</name>
<evidence type="ECO:0000256" key="8">
    <source>
        <dbReference type="ARBA" id="ARBA00022989"/>
    </source>
</evidence>
<dbReference type="InParanoid" id="A0A1E7F9J1"/>
<evidence type="ECO:0000259" key="12">
    <source>
        <dbReference type="PROSITE" id="PS50893"/>
    </source>
</evidence>
<dbReference type="FunCoup" id="A0A1E7F9J1">
    <property type="interactions" value="3"/>
</dbReference>
<dbReference type="GO" id="GO:0140359">
    <property type="term" value="F:ABC-type transporter activity"/>
    <property type="evidence" value="ECO:0007669"/>
    <property type="project" value="InterPro"/>
</dbReference>
<gene>
    <name evidence="14" type="ORF">FRACYDRAFT_262102</name>
</gene>
<protein>
    <submittedName>
        <fullName evidence="14">p-loop containing nucleoside triphosphate hydrolase protein</fullName>
    </submittedName>
</protein>
<dbReference type="InterPro" id="IPR003439">
    <property type="entry name" value="ABC_transporter-like_ATP-bd"/>
</dbReference>
<dbReference type="OrthoDB" id="6500128at2759"/>
<feature type="region of interest" description="Disordered" evidence="10">
    <location>
        <begin position="460"/>
        <end position="500"/>
    </location>
</feature>
<feature type="transmembrane region" description="Helical" evidence="11">
    <location>
        <begin position="942"/>
        <end position="963"/>
    </location>
</feature>
<dbReference type="CDD" id="cd18580">
    <property type="entry name" value="ABC_6TM_ABCC_D2"/>
    <property type="match status" value="1"/>
</dbReference>
<dbReference type="InterPro" id="IPR017871">
    <property type="entry name" value="ABC_transporter-like_CS"/>
</dbReference>
<feature type="transmembrane region" description="Helical" evidence="11">
    <location>
        <begin position="155"/>
        <end position="180"/>
    </location>
</feature>
<evidence type="ECO:0000313" key="15">
    <source>
        <dbReference type="Proteomes" id="UP000095751"/>
    </source>
</evidence>
<feature type="compositionally biased region" description="Basic and acidic residues" evidence="10">
    <location>
        <begin position="33"/>
        <end position="50"/>
    </location>
</feature>
<keyword evidence="7" id="KW-0067">ATP-binding</keyword>
<dbReference type="InterPro" id="IPR003593">
    <property type="entry name" value="AAA+_ATPase"/>
</dbReference>
<dbReference type="FunFam" id="1.20.1560.10:FF:000013">
    <property type="entry name" value="ABC transporter C family member 2"/>
    <property type="match status" value="1"/>
</dbReference>
<dbReference type="CDD" id="cd03250">
    <property type="entry name" value="ABCC_MRP_domain1"/>
    <property type="match status" value="1"/>
</dbReference>
<organism evidence="14 15">
    <name type="scientific">Fragilariopsis cylindrus CCMP1102</name>
    <dbReference type="NCBI Taxonomy" id="635003"/>
    <lineage>
        <taxon>Eukaryota</taxon>
        <taxon>Sar</taxon>
        <taxon>Stramenopiles</taxon>
        <taxon>Ochrophyta</taxon>
        <taxon>Bacillariophyta</taxon>
        <taxon>Bacillariophyceae</taxon>
        <taxon>Bacillariophycidae</taxon>
        <taxon>Bacillariales</taxon>
        <taxon>Bacillariaceae</taxon>
        <taxon>Fragilariopsis</taxon>
    </lineage>
</organism>
<feature type="transmembrane region" description="Helical" evidence="11">
    <location>
        <begin position="902"/>
        <end position="930"/>
    </location>
</feature>
<keyword evidence="15" id="KW-1185">Reference proteome</keyword>
<keyword evidence="3" id="KW-0813">Transport</keyword>
<evidence type="ECO:0000256" key="11">
    <source>
        <dbReference type="SAM" id="Phobius"/>
    </source>
</evidence>
<evidence type="ECO:0000256" key="2">
    <source>
        <dbReference type="ARBA" id="ARBA00009726"/>
    </source>
</evidence>
<dbReference type="CDD" id="cd03244">
    <property type="entry name" value="ABCC_MRP_domain2"/>
    <property type="match status" value="1"/>
</dbReference>
<keyword evidence="14" id="KW-0378">Hydrolase</keyword>
<comment type="subcellular location">
    <subcellularLocation>
        <location evidence="1">Membrane</location>
        <topology evidence="1">Multi-pass membrane protein</topology>
    </subcellularLocation>
</comment>
<dbReference type="Proteomes" id="UP000095751">
    <property type="component" value="Unassembled WGS sequence"/>
</dbReference>
<dbReference type="GO" id="GO:0005524">
    <property type="term" value="F:ATP binding"/>
    <property type="evidence" value="ECO:0007669"/>
    <property type="project" value="UniProtKB-KW"/>
</dbReference>
<feature type="transmembrane region" description="Helical" evidence="11">
    <location>
        <begin position="192"/>
        <end position="214"/>
    </location>
</feature>
<keyword evidence="4 11" id="KW-0812">Transmembrane</keyword>
<dbReference type="PANTHER" id="PTHR24223:SF456">
    <property type="entry name" value="MULTIDRUG RESISTANCE-ASSOCIATED PROTEIN LETHAL(2)03659"/>
    <property type="match status" value="1"/>
</dbReference>
<dbReference type="InterPro" id="IPR050173">
    <property type="entry name" value="ABC_transporter_C-like"/>
</dbReference>
<dbReference type="Pfam" id="PF00005">
    <property type="entry name" value="ABC_tran"/>
    <property type="match status" value="2"/>
</dbReference>
<feature type="transmembrane region" description="Helical" evidence="11">
    <location>
        <begin position="263"/>
        <end position="285"/>
    </location>
</feature>
<feature type="compositionally biased region" description="Low complexity" evidence="10">
    <location>
        <begin position="18"/>
        <end position="32"/>
    </location>
</feature>
<feature type="domain" description="ABC transmembrane type-1" evidence="13">
    <location>
        <begin position="906"/>
        <end position="1187"/>
    </location>
</feature>
<dbReference type="InterPro" id="IPR044746">
    <property type="entry name" value="ABCC_6TM_D1"/>
</dbReference>
<dbReference type="PANTHER" id="PTHR24223">
    <property type="entry name" value="ATP-BINDING CASSETTE SUB-FAMILY C"/>
    <property type="match status" value="1"/>
</dbReference>
<dbReference type="EMBL" id="KV784360">
    <property type="protein sequence ID" value="OEU14804.1"/>
    <property type="molecule type" value="Genomic_DNA"/>
</dbReference>
<reference evidence="14 15" key="1">
    <citation type="submission" date="2016-09" db="EMBL/GenBank/DDBJ databases">
        <title>Extensive genetic diversity and differential bi-allelic expression allows diatom success in the polar Southern Ocean.</title>
        <authorList>
            <consortium name="DOE Joint Genome Institute"/>
            <person name="Mock T."/>
            <person name="Otillar R.P."/>
            <person name="Strauss J."/>
            <person name="Dupont C."/>
            <person name="Frickenhaus S."/>
            <person name="Maumus F."/>
            <person name="Mcmullan M."/>
            <person name="Sanges R."/>
            <person name="Schmutz J."/>
            <person name="Toseland A."/>
            <person name="Valas R."/>
            <person name="Veluchamy A."/>
            <person name="Ward B.J."/>
            <person name="Allen A."/>
            <person name="Barry K."/>
            <person name="Falciatore A."/>
            <person name="Ferrante M."/>
            <person name="Fortunato A.E."/>
            <person name="Gloeckner G."/>
            <person name="Gruber A."/>
            <person name="Hipkin R."/>
            <person name="Janech M."/>
            <person name="Kroth P."/>
            <person name="Leese F."/>
            <person name="Lindquist E."/>
            <person name="Lyon B.R."/>
            <person name="Martin J."/>
            <person name="Mayer C."/>
            <person name="Parker M."/>
            <person name="Quesneville H."/>
            <person name="Raymond J."/>
            <person name="Uhlig C."/>
            <person name="Valentin K.U."/>
            <person name="Worden A.Z."/>
            <person name="Armbrust E.V."/>
            <person name="Bowler C."/>
            <person name="Green B."/>
            <person name="Moulton V."/>
            <person name="Van Oosterhout C."/>
            <person name="Grigoriev I."/>
        </authorList>
    </citation>
    <scope>NUCLEOTIDE SEQUENCE [LARGE SCALE GENOMIC DNA]</scope>
    <source>
        <strain evidence="14 15">CCMP1102</strain>
    </source>
</reference>
<feature type="region of interest" description="Disordered" evidence="10">
    <location>
        <begin position="1"/>
        <end position="52"/>
    </location>
</feature>
<sequence length="1490" mass="166175">MVLDGTTEEKITEEKAVQEQQQQQQCDVGVQQTDDHHHHNDDRRPPHDDATLYPPNMMSNASWFSRLIFYWPYPLLKKGLDGPLSASMLPEILTADTSKYNRDYFEKLWETEKNRCHHNNAQGGQNHQSKNQKRQQHLLKPSLHRAMLIDFFTSIWYVQPLMLAAAIAKIVQAVFLGYLIESFENPSGNNGYIFAGAIVVCGLVILFEHHHVFFITWRKGMQLRVSCVATIYQKSLKLSSTHQETNASTGRIMNLASNDVERFLLAALFISHLLWSPIQSFAILVVGCTQIGPAFAIGFILLIFGFVPFQFYLSNRFAFLRSKIADITDQRVNFVSQAVQGSRVMKMSGYEYRFLDRIMLWRLKEVTQIAKANRLKAINEAMFFSCNIVVSLTIFLLHVFAFGGILTPGIVYTVFTLVNILQLELTKHFSLGVMGVSEVYVSITRIQKFLEFPERPDLQQLNYNNNDSNDIMDDNEKGDSNVHDDGDAASDNNKNNNSNDDDIVISLSNVDCYWNYIQQATAATPPATTELLSITDASADASKIIEGKKEKGDDQDTDNSVTSSLIPALSDINLDLRRGQLTCVIGTVGSGKSALLQAVVGELPVYRGHISRRYDNNNNNNDNNNNKHHHRDHHHDGGGIAYAAQDPWIMDGTVRENVTMGLPFSEEWYNEVIDACGLRMDFQIFLHGDSTIVGDRGVQCSGGQRSRIGLARAIYRDSDVLIADDPLSAVDAKVGRQIYHEALLGLCTRRGKCVLLATHQHQYVHDHPCVLLLNGQIECLGSYTDCIDAAGGRLSVQEADDILEDVDDLAMEESIEGDVIMDTSSKISASCDSTFSSGNKDESSTKDVSKEIVEVQEDHHDTKDDAAANVVDEATDDSKENNTSGVVQWNTYCNYIQAMGGFWTAAFILLTFCVTQAIAIWTIITFGQWAELPQEEQGSVRILGLIIGQVFLAIFLSTFRAFYCFDMTIKASKVLHDDMAKAVLRARIAFFDTNPMGRILNRFSADVGSNDDQLPQTLFDFTVILFIVIGAVFTTVITLPFVLIVLPPLIYYFIVVRRIFVSSTRELKRLEGLARSPIFSMMNEALSGIATIRANDATSYFTRKFELVHDSHTRAFFSYIACSRWVGFRMDAIAFLLMSFVCFLSVLFQMQGWFNIDPAILGLSISMLLQLASAFQWCIRQSAEIVNQMVSVERVLAYGKVESEAPLTLESDKLLDPSWPHEGAIDVKDLGVRYRPSLPLALNGASFSVPSGCRVGVVGRTGSGKSTIVQTLFRLLEAECGSINIDNINIAEVGLHRLRTSISVIPQVPTLFSGCTVRENLDLFGIHSEEAIHMALEKSHLSEAIAELPKGINSMVSEGGTNFSVGQRQLLCLARAILSKNKILILDEATASVDRRTDQMLHESLHDSFGDATIIAVAHRLDTVIDHDYILVLGQGEVLEFGSPAELLRSNGPFSTMVDDTGEISSKDLRHRAFRRSSMRQLRSSSQENL</sequence>
<dbReference type="Gene3D" id="1.20.1560.10">
    <property type="entry name" value="ABC transporter type 1, transmembrane domain"/>
    <property type="match status" value="2"/>
</dbReference>
<evidence type="ECO:0000256" key="3">
    <source>
        <dbReference type="ARBA" id="ARBA00022448"/>
    </source>
</evidence>
<dbReference type="SUPFAM" id="SSF90123">
    <property type="entry name" value="ABC transporter transmembrane region"/>
    <property type="match status" value="2"/>
</dbReference>
<dbReference type="GO" id="GO:0016020">
    <property type="term" value="C:membrane"/>
    <property type="evidence" value="ECO:0007669"/>
    <property type="project" value="UniProtKB-SubCell"/>
</dbReference>
<dbReference type="InterPro" id="IPR044726">
    <property type="entry name" value="ABCC_6TM_D2"/>
</dbReference>
<evidence type="ECO:0000313" key="14">
    <source>
        <dbReference type="EMBL" id="OEU14804.1"/>
    </source>
</evidence>
<keyword evidence="6" id="KW-0547">Nucleotide-binding</keyword>
<proteinExistence type="inferred from homology"/>
<feature type="transmembrane region" description="Helical" evidence="11">
    <location>
        <begin position="291"/>
        <end position="313"/>
    </location>
</feature>
<evidence type="ECO:0000256" key="1">
    <source>
        <dbReference type="ARBA" id="ARBA00004141"/>
    </source>
</evidence>
<evidence type="ECO:0000256" key="7">
    <source>
        <dbReference type="ARBA" id="ARBA00022840"/>
    </source>
</evidence>
<dbReference type="Pfam" id="PF00664">
    <property type="entry name" value="ABC_membrane"/>
    <property type="match status" value="2"/>
</dbReference>
<keyword evidence="5" id="KW-0677">Repeat</keyword>
<evidence type="ECO:0000256" key="4">
    <source>
        <dbReference type="ARBA" id="ARBA00022692"/>
    </source>
</evidence>
<feature type="domain" description="ABC transmembrane type-1" evidence="13">
    <location>
        <begin position="161"/>
        <end position="422"/>
    </location>
</feature>
<dbReference type="SUPFAM" id="SSF52540">
    <property type="entry name" value="P-loop containing nucleoside triphosphate hydrolases"/>
    <property type="match status" value="2"/>
</dbReference>
<dbReference type="InterPro" id="IPR036640">
    <property type="entry name" value="ABC1_TM_sf"/>
</dbReference>
<feature type="compositionally biased region" description="Basic and acidic residues" evidence="10">
    <location>
        <begin position="7"/>
        <end position="17"/>
    </location>
</feature>
<feature type="region of interest" description="Disordered" evidence="10">
    <location>
        <begin position="611"/>
        <end position="637"/>
    </location>
</feature>
<dbReference type="InterPro" id="IPR027417">
    <property type="entry name" value="P-loop_NTPase"/>
</dbReference>
<comment type="similarity">
    <text evidence="2">Belongs to the ABC transporter superfamily. ABCC family. Conjugate transporter (TC 3.A.1.208) subfamily.</text>
</comment>
<dbReference type="PROSITE" id="PS50929">
    <property type="entry name" value="ABC_TM1F"/>
    <property type="match status" value="2"/>
</dbReference>
<dbReference type="SMART" id="SM00382">
    <property type="entry name" value="AAA"/>
    <property type="match status" value="2"/>
</dbReference>
<evidence type="ECO:0000256" key="5">
    <source>
        <dbReference type="ARBA" id="ARBA00022737"/>
    </source>
</evidence>
<evidence type="ECO:0000256" key="9">
    <source>
        <dbReference type="ARBA" id="ARBA00023136"/>
    </source>
</evidence>
<evidence type="ECO:0000259" key="13">
    <source>
        <dbReference type="PROSITE" id="PS50929"/>
    </source>
</evidence>
<feature type="region of interest" description="Disordered" evidence="10">
    <location>
        <begin position="117"/>
        <end position="136"/>
    </location>
</feature>
<keyword evidence="9 11" id="KW-0472">Membrane</keyword>
<keyword evidence="8 11" id="KW-1133">Transmembrane helix</keyword>
<dbReference type="InterPro" id="IPR011527">
    <property type="entry name" value="ABC1_TM_dom"/>
</dbReference>
<dbReference type="PROSITE" id="PS50893">
    <property type="entry name" value="ABC_TRANSPORTER_2"/>
    <property type="match status" value="2"/>
</dbReference>
<feature type="transmembrane region" description="Helical" evidence="11">
    <location>
        <begin position="1133"/>
        <end position="1154"/>
    </location>
</feature>
<dbReference type="Gene3D" id="3.40.50.300">
    <property type="entry name" value="P-loop containing nucleotide triphosphate hydrolases"/>
    <property type="match status" value="2"/>
</dbReference>
<dbReference type="FunFam" id="3.40.50.300:FF:000163">
    <property type="entry name" value="Multidrug resistance-associated protein member 4"/>
    <property type="match status" value="1"/>
</dbReference>
<evidence type="ECO:0000256" key="10">
    <source>
        <dbReference type="SAM" id="MobiDB-lite"/>
    </source>
</evidence>